<name>A0A423PGU9_9GAMM</name>
<feature type="compositionally biased region" description="Low complexity" evidence="1">
    <location>
        <begin position="180"/>
        <end position="211"/>
    </location>
</feature>
<dbReference type="Proteomes" id="UP000285123">
    <property type="component" value="Unassembled WGS sequence"/>
</dbReference>
<accession>A0A423PGU9</accession>
<feature type="compositionally biased region" description="Low complexity" evidence="1">
    <location>
        <begin position="219"/>
        <end position="243"/>
    </location>
</feature>
<feature type="compositionally biased region" description="Low complexity" evidence="1">
    <location>
        <begin position="135"/>
        <end position="172"/>
    </location>
</feature>
<dbReference type="OrthoDB" id="7063761at2"/>
<dbReference type="RefSeq" id="WP_123592305.1">
    <property type="nucleotide sequence ID" value="NZ_AYKF01000123.1"/>
</dbReference>
<dbReference type="EMBL" id="AYKF01000123">
    <property type="protein sequence ID" value="ROO24794.1"/>
    <property type="molecule type" value="Genomic_DNA"/>
</dbReference>
<proteinExistence type="predicted"/>
<sequence length="243" mass="24646">MKIQEIVSDVRSRVETAGKNYQGAFKAYMDAQRKAFGVVVNNGQTLANTEIGAAKNIFAAARASFDKARGDGMRKVANNPQAYVPNGRDQIVSAYKDTIDLLVRTGNELTDVVSTGYKSVLGRLSGKPAPKKKAAGTSRKTTAKRSGTSSASSSKSTTSTGTAKQAGSTSGSRKTAATRKSGTTKSAGSSAKASGTTKTTASSSKSGSGSTARKRTTRKTGSSASTSAGTSAANSADSGSSSA</sequence>
<evidence type="ECO:0000313" key="3">
    <source>
        <dbReference type="Proteomes" id="UP000285123"/>
    </source>
</evidence>
<evidence type="ECO:0000256" key="1">
    <source>
        <dbReference type="SAM" id="MobiDB-lite"/>
    </source>
</evidence>
<evidence type="ECO:0008006" key="4">
    <source>
        <dbReference type="Google" id="ProtNLM"/>
    </source>
</evidence>
<organism evidence="2 3">
    <name type="scientific">Salinisphaera orenii YIM 95161</name>
    <dbReference type="NCBI Taxonomy" id="1051139"/>
    <lineage>
        <taxon>Bacteria</taxon>
        <taxon>Pseudomonadati</taxon>
        <taxon>Pseudomonadota</taxon>
        <taxon>Gammaproteobacteria</taxon>
        <taxon>Salinisphaerales</taxon>
        <taxon>Salinisphaeraceae</taxon>
        <taxon>Salinisphaera</taxon>
    </lineage>
</organism>
<protein>
    <recommendedName>
        <fullName evidence="4">Phasin domain-containing protein</fullName>
    </recommendedName>
</protein>
<reference evidence="2 3" key="1">
    <citation type="submission" date="2013-10" db="EMBL/GenBank/DDBJ databases">
        <title>Salinisphaera halophila YIM 95161 Genome Sequencing.</title>
        <authorList>
            <person name="Lai Q."/>
            <person name="Li C."/>
            <person name="Shao Z."/>
        </authorList>
    </citation>
    <scope>NUCLEOTIDE SEQUENCE [LARGE SCALE GENOMIC DNA]</scope>
    <source>
        <strain evidence="2 3">YIM 95161</strain>
    </source>
</reference>
<comment type="caution">
    <text evidence="2">The sequence shown here is derived from an EMBL/GenBank/DDBJ whole genome shotgun (WGS) entry which is preliminary data.</text>
</comment>
<dbReference type="AlphaFoldDB" id="A0A423PGU9"/>
<gene>
    <name evidence="2" type="ORF">SAHL_15445</name>
</gene>
<evidence type="ECO:0000313" key="2">
    <source>
        <dbReference type="EMBL" id="ROO24794.1"/>
    </source>
</evidence>
<feature type="region of interest" description="Disordered" evidence="1">
    <location>
        <begin position="121"/>
        <end position="243"/>
    </location>
</feature>